<dbReference type="Pfam" id="PF01614">
    <property type="entry name" value="IclR_C"/>
    <property type="match status" value="1"/>
</dbReference>
<dbReference type="PANTHER" id="PTHR30136">
    <property type="entry name" value="HELIX-TURN-HELIX TRANSCRIPTIONAL REGULATOR, ICLR FAMILY"/>
    <property type="match status" value="1"/>
</dbReference>
<proteinExistence type="predicted"/>
<dbReference type="Proteomes" id="UP000219514">
    <property type="component" value="Unassembled WGS sequence"/>
</dbReference>
<dbReference type="SMART" id="SM00346">
    <property type="entry name" value="HTH_ICLR"/>
    <property type="match status" value="1"/>
</dbReference>
<dbReference type="EMBL" id="OBDO01000001">
    <property type="protein sequence ID" value="SNX94933.1"/>
    <property type="molecule type" value="Genomic_DNA"/>
</dbReference>
<dbReference type="InterPro" id="IPR005471">
    <property type="entry name" value="Tscrpt_reg_IclR_N"/>
</dbReference>
<dbReference type="Gene3D" id="3.30.450.40">
    <property type="match status" value="1"/>
</dbReference>
<evidence type="ECO:0000256" key="2">
    <source>
        <dbReference type="ARBA" id="ARBA00023125"/>
    </source>
</evidence>
<evidence type="ECO:0000313" key="6">
    <source>
        <dbReference type="EMBL" id="SNX94933.1"/>
    </source>
</evidence>
<dbReference type="SUPFAM" id="SSF55781">
    <property type="entry name" value="GAF domain-like"/>
    <property type="match status" value="1"/>
</dbReference>
<dbReference type="GO" id="GO:0045892">
    <property type="term" value="P:negative regulation of DNA-templated transcription"/>
    <property type="evidence" value="ECO:0007669"/>
    <property type="project" value="TreeGrafter"/>
</dbReference>
<keyword evidence="7" id="KW-1185">Reference proteome</keyword>
<dbReference type="Gene3D" id="1.10.10.10">
    <property type="entry name" value="Winged helix-like DNA-binding domain superfamily/Winged helix DNA-binding domain"/>
    <property type="match status" value="1"/>
</dbReference>
<keyword evidence="3" id="KW-0804">Transcription</keyword>
<name>A0A285E7U8_9ACTN</name>
<dbReference type="InterPro" id="IPR014757">
    <property type="entry name" value="Tscrpt_reg_IclR_C"/>
</dbReference>
<keyword evidence="1" id="KW-0805">Transcription regulation</keyword>
<dbReference type="Pfam" id="PF09339">
    <property type="entry name" value="HTH_IclR"/>
    <property type="match status" value="1"/>
</dbReference>
<gene>
    <name evidence="6" type="ORF">SAMN06893097_101734</name>
</gene>
<feature type="domain" description="HTH iclR-type" evidence="4">
    <location>
        <begin position="14"/>
        <end position="76"/>
    </location>
</feature>
<dbReference type="InterPro" id="IPR050707">
    <property type="entry name" value="HTH_MetabolicPath_Reg"/>
</dbReference>
<dbReference type="GO" id="GO:0003700">
    <property type="term" value="F:DNA-binding transcription factor activity"/>
    <property type="evidence" value="ECO:0007669"/>
    <property type="project" value="TreeGrafter"/>
</dbReference>
<evidence type="ECO:0000256" key="1">
    <source>
        <dbReference type="ARBA" id="ARBA00023015"/>
    </source>
</evidence>
<dbReference type="PROSITE" id="PS51077">
    <property type="entry name" value="HTH_ICLR"/>
    <property type="match status" value="1"/>
</dbReference>
<evidence type="ECO:0000313" key="7">
    <source>
        <dbReference type="Proteomes" id="UP000219514"/>
    </source>
</evidence>
<dbReference type="InterPro" id="IPR036390">
    <property type="entry name" value="WH_DNA-bd_sf"/>
</dbReference>
<dbReference type="SUPFAM" id="SSF46785">
    <property type="entry name" value="Winged helix' DNA-binding domain"/>
    <property type="match status" value="1"/>
</dbReference>
<reference evidence="6 7" key="1">
    <citation type="submission" date="2017-09" db="EMBL/GenBank/DDBJ databases">
        <authorList>
            <person name="Ehlers B."/>
            <person name="Leendertz F.H."/>
        </authorList>
    </citation>
    <scope>NUCLEOTIDE SEQUENCE [LARGE SCALE GENOMIC DNA]</scope>
    <source>
        <strain evidence="6 7">DSM 46844</strain>
    </source>
</reference>
<dbReference type="PANTHER" id="PTHR30136:SF24">
    <property type="entry name" value="HTH-TYPE TRANSCRIPTIONAL REPRESSOR ALLR"/>
    <property type="match status" value="1"/>
</dbReference>
<dbReference type="InterPro" id="IPR029016">
    <property type="entry name" value="GAF-like_dom_sf"/>
</dbReference>
<evidence type="ECO:0000259" key="4">
    <source>
        <dbReference type="PROSITE" id="PS51077"/>
    </source>
</evidence>
<dbReference type="InterPro" id="IPR036388">
    <property type="entry name" value="WH-like_DNA-bd_sf"/>
</dbReference>
<dbReference type="PROSITE" id="PS51078">
    <property type="entry name" value="ICLR_ED"/>
    <property type="match status" value="1"/>
</dbReference>
<protein>
    <submittedName>
        <fullName evidence="6">Transcriptional regulator, IclR family</fullName>
    </submittedName>
</protein>
<evidence type="ECO:0000259" key="5">
    <source>
        <dbReference type="PROSITE" id="PS51078"/>
    </source>
</evidence>
<evidence type="ECO:0000256" key="3">
    <source>
        <dbReference type="ARBA" id="ARBA00023163"/>
    </source>
</evidence>
<dbReference type="GO" id="GO:0003677">
    <property type="term" value="F:DNA binding"/>
    <property type="evidence" value="ECO:0007669"/>
    <property type="project" value="UniProtKB-KW"/>
</dbReference>
<accession>A0A285E7U8</accession>
<keyword evidence="2" id="KW-0238">DNA-binding</keyword>
<sequence length="251" mass="26204">MTPAIDRGLTGRQPKAVQSALAILEAVARAGAGVTAKEVAEDVGLPPATAYRLLNLLVGEEYLVRLPDLHGFALGRKVAGLTGSPGPAQLSTAVREVIGELRQQVRFGVHLVLYSGPVLRCADVDPDHPLLSTAEVERHLHATAVGKLLLAEQPDWRDVVPPRRLVQFTERTVTRPADLDAELRAVADRGTAVQAGQLHEGVSCAAVPVRTPAGVLVAAIAVTGPGQDEATAAARAGHAIAFADRLGPLLG</sequence>
<dbReference type="AlphaFoldDB" id="A0A285E7U8"/>
<feature type="domain" description="IclR-ED" evidence="5">
    <location>
        <begin position="65"/>
        <end position="251"/>
    </location>
</feature>
<dbReference type="OrthoDB" id="5242615at2"/>
<dbReference type="RefSeq" id="WP_097204427.1">
    <property type="nucleotide sequence ID" value="NZ_JACHXB010000001.1"/>
</dbReference>
<organism evidence="6 7">
    <name type="scientific">Geodermatophilus sabuli</name>
    <dbReference type="NCBI Taxonomy" id="1564158"/>
    <lineage>
        <taxon>Bacteria</taxon>
        <taxon>Bacillati</taxon>
        <taxon>Actinomycetota</taxon>
        <taxon>Actinomycetes</taxon>
        <taxon>Geodermatophilales</taxon>
        <taxon>Geodermatophilaceae</taxon>
        <taxon>Geodermatophilus</taxon>
    </lineage>
</organism>